<proteinExistence type="predicted"/>
<reference evidence="3" key="1">
    <citation type="journal article" date="2019" name="Int. J. Syst. Evol. Microbiol.">
        <title>The Global Catalogue of Microorganisms (GCM) 10K type strain sequencing project: providing services to taxonomists for standard genome sequencing and annotation.</title>
        <authorList>
            <consortium name="The Broad Institute Genomics Platform"/>
            <consortium name="The Broad Institute Genome Sequencing Center for Infectious Disease"/>
            <person name="Wu L."/>
            <person name="Ma J."/>
        </authorList>
    </citation>
    <scope>NUCLEOTIDE SEQUENCE [LARGE SCALE GENOMIC DNA]</scope>
    <source>
        <strain evidence="3">NBRC 104970</strain>
    </source>
</reference>
<dbReference type="EMBL" id="BSOZ01000022">
    <property type="protein sequence ID" value="GLS04650.1"/>
    <property type="molecule type" value="Genomic_DNA"/>
</dbReference>
<gene>
    <name evidence="2" type="ORF">GCM10007860_17970</name>
</gene>
<keyword evidence="1" id="KW-1133">Transmembrane helix</keyword>
<evidence type="ECO:0000256" key="1">
    <source>
        <dbReference type="SAM" id="Phobius"/>
    </source>
</evidence>
<accession>A0ABQ6BRN8</accession>
<feature type="transmembrane region" description="Helical" evidence="1">
    <location>
        <begin position="83"/>
        <end position="104"/>
    </location>
</feature>
<evidence type="ECO:0008006" key="4">
    <source>
        <dbReference type="Google" id="ProtNLM"/>
    </source>
</evidence>
<organism evidence="2 3">
    <name type="scientific">Chitiniphilus shinanonensis</name>
    <dbReference type="NCBI Taxonomy" id="553088"/>
    <lineage>
        <taxon>Bacteria</taxon>
        <taxon>Pseudomonadati</taxon>
        <taxon>Pseudomonadota</taxon>
        <taxon>Betaproteobacteria</taxon>
        <taxon>Neisseriales</taxon>
        <taxon>Chitinibacteraceae</taxon>
        <taxon>Chitiniphilus</taxon>
    </lineage>
</organism>
<sequence length="523" mass="59173">MLSSRLALPYNVRLSIAEPSCEMNEQPILDPQRVAALENDAHARPTLYRMRVTAMAVLGYLAVLGLVLLGLLIFFIGVHTDRVLLTVSGIAFAVTSVYLVASCLTRGDDAPPGRPLQRAEAPDLFRLLDKLARKSGAALPDSVVIDQRFAVMLVEQQGTLALRRPRRHLVLGLPLLLALSSSELAALLAQEYNRLRSDQGRLADWLCALRRRWAARYARLQDEHGALSEFVARFYLWYIPRFQTYTLALAREQEMAATQWSAEVIGSQAAAHAALKMALFGRFFEHHYWTAYWRQADSRAEPGLAPYAGMAEGFRQGERLWRSSRWLKEALAERPSYDDPHPSLKQQLDRLGLGASPVGWPRQSAGEKWLGVTLGKLVGEFDREWLALNNQAWKTRYRTARQEEAELETLRMYSPDALDLNQLWRLAQLTHSRLGAAEARPLIERVLAQQPDHAQARYLLAAMLLDAGDERGLGCMEQAMKLDQQLVDEGMARCQRYLGKRARQHDVEDMWARLSTYHGWAHA</sequence>
<evidence type="ECO:0000313" key="2">
    <source>
        <dbReference type="EMBL" id="GLS04650.1"/>
    </source>
</evidence>
<name>A0ABQ6BRN8_9NEIS</name>
<keyword evidence="1" id="KW-0812">Transmembrane</keyword>
<keyword evidence="3" id="KW-1185">Reference proteome</keyword>
<comment type="caution">
    <text evidence="2">The sequence shown here is derived from an EMBL/GenBank/DDBJ whole genome shotgun (WGS) entry which is preliminary data.</text>
</comment>
<protein>
    <recommendedName>
        <fullName evidence="4">Peptidase M48 domain-containing protein</fullName>
    </recommendedName>
</protein>
<keyword evidence="1" id="KW-0472">Membrane</keyword>
<dbReference type="Proteomes" id="UP001156836">
    <property type="component" value="Unassembled WGS sequence"/>
</dbReference>
<feature type="transmembrane region" description="Helical" evidence="1">
    <location>
        <begin position="52"/>
        <end position="77"/>
    </location>
</feature>
<evidence type="ECO:0000313" key="3">
    <source>
        <dbReference type="Proteomes" id="UP001156836"/>
    </source>
</evidence>